<dbReference type="Gene3D" id="2.60.120.200">
    <property type="match status" value="1"/>
</dbReference>
<dbReference type="PANTHER" id="PTHR23282">
    <property type="entry name" value="APICAL ENDOSOMAL GLYCOPROTEIN PRECURSOR"/>
    <property type="match status" value="1"/>
</dbReference>
<dbReference type="GO" id="GO:0016020">
    <property type="term" value="C:membrane"/>
    <property type="evidence" value="ECO:0007669"/>
    <property type="project" value="InterPro"/>
</dbReference>
<evidence type="ECO:0000259" key="1">
    <source>
        <dbReference type="PROSITE" id="PS50060"/>
    </source>
</evidence>
<evidence type="ECO:0000313" key="2">
    <source>
        <dbReference type="EMBL" id="CAD7401054.1"/>
    </source>
</evidence>
<organism evidence="2">
    <name type="scientific">Timema poppense</name>
    <name type="common">Walking stick</name>
    <dbReference type="NCBI Taxonomy" id="170557"/>
    <lineage>
        <taxon>Eukaryota</taxon>
        <taxon>Metazoa</taxon>
        <taxon>Ecdysozoa</taxon>
        <taxon>Arthropoda</taxon>
        <taxon>Hexapoda</taxon>
        <taxon>Insecta</taxon>
        <taxon>Pterygota</taxon>
        <taxon>Neoptera</taxon>
        <taxon>Polyneoptera</taxon>
        <taxon>Phasmatodea</taxon>
        <taxon>Timematodea</taxon>
        <taxon>Timematoidea</taxon>
        <taxon>Timematidae</taxon>
        <taxon>Timema</taxon>
    </lineage>
</organism>
<dbReference type="SMART" id="SM00137">
    <property type="entry name" value="MAM"/>
    <property type="match status" value="1"/>
</dbReference>
<dbReference type="CDD" id="cd06263">
    <property type="entry name" value="MAM"/>
    <property type="match status" value="1"/>
</dbReference>
<feature type="domain" description="MAM" evidence="1">
    <location>
        <begin position="168"/>
        <end position="335"/>
    </location>
</feature>
<proteinExistence type="predicted"/>
<dbReference type="InterPro" id="IPR051560">
    <property type="entry name" value="MAM_domain-containing"/>
</dbReference>
<dbReference type="PROSITE" id="PS50060">
    <property type="entry name" value="MAM_2"/>
    <property type="match status" value="1"/>
</dbReference>
<protein>
    <recommendedName>
        <fullName evidence="1">MAM domain-containing protein</fullName>
    </recommendedName>
</protein>
<dbReference type="PANTHER" id="PTHR23282:SF101">
    <property type="entry name" value="MAM DOMAIN-CONTAINING PROTEIN"/>
    <property type="match status" value="1"/>
</dbReference>
<reference evidence="2" key="1">
    <citation type="submission" date="2020-11" db="EMBL/GenBank/DDBJ databases">
        <authorList>
            <person name="Tran Van P."/>
        </authorList>
    </citation>
    <scope>NUCLEOTIDE SEQUENCE</scope>
</reference>
<dbReference type="InterPro" id="IPR000998">
    <property type="entry name" value="MAM_dom"/>
</dbReference>
<accession>A0A7R9GXE0</accession>
<dbReference type="EMBL" id="OD001218">
    <property type="protein sequence ID" value="CAD7401054.1"/>
    <property type="molecule type" value="Genomic_DNA"/>
</dbReference>
<dbReference type="InterPro" id="IPR013320">
    <property type="entry name" value="ConA-like_dom_sf"/>
</dbReference>
<name>A0A7R9GXE0_TIMPO</name>
<dbReference type="Pfam" id="PF00629">
    <property type="entry name" value="MAM"/>
    <property type="match status" value="1"/>
</dbReference>
<dbReference type="SUPFAM" id="SSF49899">
    <property type="entry name" value="Concanavalin A-like lectins/glucanases"/>
    <property type="match status" value="1"/>
</dbReference>
<dbReference type="AlphaFoldDB" id="A0A7R9GXE0"/>
<gene>
    <name evidence="2" type="ORF">TPSB3V08_LOCUS2912</name>
</gene>
<sequence length="348" mass="39920">MIMQCALVRADDDTDNWVRDSGYLDKNIDDDEHVGLHGIVVVYAEISLSLRSAYQRTYMLDITYDGIFKKQWQQHFIWSKKREYLMLYLWSEGWFHTNESRVESSLTHQLRQVHIVFDNSMENQYLSYRVQKDRNVGGTFQQPDNVCEPWPWSGDLAAMPPGAIVRNGECRFERDTCEWLNDTQDRNSPSWRLATVSRRPANLPDKTFGAPEGYIYFDLFNQNSGSNTARLISPTVTASSDEQQLCFNFWFAAFGAGDSVELRVMRQDNSSNVEDPIEKLWVLDAKDMDTTRPKWTPAQVTVDANTDFRILLEGQATNGGFAVDDLTFSSGSCTTRPERAIVVNQDVI</sequence>